<gene>
    <name evidence="1" type="ORF">FJZ00_05595</name>
</gene>
<dbReference type="InterPro" id="IPR013783">
    <property type="entry name" value="Ig-like_fold"/>
</dbReference>
<dbReference type="Proteomes" id="UP000703893">
    <property type="component" value="Unassembled WGS sequence"/>
</dbReference>
<accession>A0A937X5E0</accession>
<dbReference type="Gene3D" id="2.60.40.10">
    <property type="entry name" value="Immunoglobulins"/>
    <property type="match status" value="1"/>
</dbReference>
<comment type="caution">
    <text evidence="1">The sequence shown here is derived from an EMBL/GenBank/DDBJ whole genome shotgun (WGS) entry which is preliminary data.</text>
</comment>
<evidence type="ECO:0000313" key="2">
    <source>
        <dbReference type="Proteomes" id="UP000703893"/>
    </source>
</evidence>
<sequence length="242" mass="24957">GNYEIPNVAAGDFEVAAYNPDLGLGKTAPQQAPVVVKPEQVASAPEVVVIPLEPAITAIRIASASEATDNAAPGTELDLAGKDFGFARGARFEVLFAGASGSVAASKAQRLSDELIRVQVPAGAQNGDLVVATGGGRSTGKAIRILKSFTLTRASETIVTALPFDLRFYVQAKDTADADVAEDTFGLEIRKHRPNIVWSTDSALIKISPAGVVTVLGPGTAVVTGKVGSLPPRSITLTIQAI</sequence>
<feature type="non-terminal residue" evidence="1">
    <location>
        <position position="1"/>
    </location>
</feature>
<protein>
    <submittedName>
        <fullName evidence="1">Uncharacterized protein</fullName>
    </submittedName>
</protein>
<dbReference type="EMBL" id="VGJX01000267">
    <property type="protein sequence ID" value="MBM3274602.1"/>
    <property type="molecule type" value="Genomic_DNA"/>
</dbReference>
<dbReference type="AlphaFoldDB" id="A0A937X5E0"/>
<organism evidence="1 2">
    <name type="scientific">Candidatus Tanganyikabacteria bacterium</name>
    <dbReference type="NCBI Taxonomy" id="2961651"/>
    <lineage>
        <taxon>Bacteria</taxon>
        <taxon>Bacillati</taxon>
        <taxon>Candidatus Sericytochromatia</taxon>
        <taxon>Candidatus Tanganyikabacteria</taxon>
    </lineage>
</organism>
<reference evidence="1 2" key="1">
    <citation type="submission" date="2019-03" db="EMBL/GenBank/DDBJ databases">
        <title>Lake Tanganyika Metagenome-Assembled Genomes (MAGs).</title>
        <authorList>
            <person name="Tran P."/>
        </authorList>
    </citation>
    <scope>NUCLEOTIDE SEQUENCE [LARGE SCALE GENOMIC DNA]</scope>
    <source>
        <strain evidence="1">K_DeepCast_65m_m2_236</strain>
    </source>
</reference>
<evidence type="ECO:0000313" key="1">
    <source>
        <dbReference type="EMBL" id="MBM3274602.1"/>
    </source>
</evidence>
<proteinExistence type="predicted"/>
<name>A0A937X5E0_9BACT</name>